<accession>A0A9X0ZXP9</accession>
<dbReference type="RefSeq" id="WP_107918730.1">
    <property type="nucleotide sequence ID" value="NZ_JAGJWT010000008.1"/>
</dbReference>
<name>A0A9X0ZXP9_NEIEL</name>
<dbReference type="InterPro" id="IPR020493">
    <property type="entry name" value="Uncharacterised_HI0310"/>
</dbReference>
<evidence type="ECO:0000256" key="1">
    <source>
        <dbReference type="SAM" id="MobiDB-lite"/>
    </source>
</evidence>
<keyword evidence="2" id="KW-0732">Signal</keyword>
<organism evidence="3 4">
    <name type="scientific">Neisseria elongata subsp. nitroreducens</name>
    <dbReference type="NCBI Taxonomy" id="90367"/>
    <lineage>
        <taxon>Bacteria</taxon>
        <taxon>Pseudomonadati</taxon>
        <taxon>Pseudomonadota</taxon>
        <taxon>Betaproteobacteria</taxon>
        <taxon>Neisseriales</taxon>
        <taxon>Neisseriaceae</taxon>
        <taxon>Neisseria</taxon>
    </lineage>
</organism>
<dbReference type="Proteomes" id="UP000708805">
    <property type="component" value="Unassembled WGS sequence"/>
</dbReference>
<feature type="region of interest" description="Disordered" evidence="1">
    <location>
        <begin position="20"/>
        <end position="39"/>
    </location>
</feature>
<evidence type="ECO:0000256" key="2">
    <source>
        <dbReference type="SAM" id="SignalP"/>
    </source>
</evidence>
<feature type="compositionally biased region" description="Basic and acidic residues" evidence="1">
    <location>
        <begin position="108"/>
        <end position="152"/>
    </location>
</feature>
<evidence type="ECO:0000313" key="4">
    <source>
        <dbReference type="Proteomes" id="UP000708805"/>
    </source>
</evidence>
<protein>
    <recommendedName>
        <fullName evidence="5">Lipoprotein</fullName>
    </recommendedName>
</protein>
<gene>
    <name evidence="3" type="ORF">J8641_09030</name>
</gene>
<dbReference type="AlphaFoldDB" id="A0A9X0ZXP9"/>
<proteinExistence type="predicted"/>
<dbReference type="EMBL" id="JAGJWT010000008">
    <property type="protein sequence ID" value="MBS9340942.1"/>
    <property type="molecule type" value="Genomic_DNA"/>
</dbReference>
<feature type="chain" id="PRO_5040862326" description="Lipoprotein" evidence="2">
    <location>
        <begin position="21"/>
        <end position="152"/>
    </location>
</feature>
<dbReference type="Pfam" id="PF17274">
    <property type="entry name" value="DUF5339"/>
    <property type="match status" value="1"/>
</dbReference>
<evidence type="ECO:0000313" key="3">
    <source>
        <dbReference type="EMBL" id="MBS9340942.1"/>
    </source>
</evidence>
<feature type="region of interest" description="Disordered" evidence="1">
    <location>
        <begin position="98"/>
        <end position="152"/>
    </location>
</feature>
<sequence length="152" mass="14899">MKTSALLASLLAALALSACGGDSGSTNSASATGGNAATSGSVCDEYEKAFAASIANVDAATKEAMQKAFDQSKEALKNLPADQKEAACKVSLDALNGKAPAGVPTSAEDAKEAASEAAEEAKEAAADAKEAASEAAEEAKEAAAEAKEAASK</sequence>
<dbReference type="PROSITE" id="PS51257">
    <property type="entry name" value="PROKAR_LIPOPROTEIN"/>
    <property type="match status" value="1"/>
</dbReference>
<feature type="signal peptide" evidence="2">
    <location>
        <begin position="1"/>
        <end position="20"/>
    </location>
</feature>
<comment type="caution">
    <text evidence="3">The sequence shown here is derived from an EMBL/GenBank/DDBJ whole genome shotgun (WGS) entry which is preliminary data.</text>
</comment>
<reference evidence="3" key="1">
    <citation type="submission" date="2021-04" db="EMBL/GenBank/DDBJ databases">
        <title>Genomic characterization of endocarditis-associated Neisseria elongata subsp. nitroreducens.</title>
        <authorList>
            <person name="Schorner M."/>
            <person name="Passarelli-Araujo H."/>
            <person name="Scheffer M."/>
            <person name="Barazzetti F."/>
            <person name="Martins J."/>
            <person name="Machado H."/>
            <person name="Palmeiro J."/>
            <person name="Bazzo M."/>
        </authorList>
    </citation>
    <scope>NUCLEOTIDE SEQUENCE</scope>
    <source>
        <strain evidence="3">Nel_M001</strain>
    </source>
</reference>
<evidence type="ECO:0008006" key="5">
    <source>
        <dbReference type="Google" id="ProtNLM"/>
    </source>
</evidence>